<gene>
    <name evidence="1" type="ORF">BSTOLATCC_MIC61182</name>
</gene>
<dbReference type="InterPro" id="IPR012292">
    <property type="entry name" value="Globin/Proto"/>
</dbReference>
<dbReference type="SUPFAM" id="SSF46458">
    <property type="entry name" value="Globin-like"/>
    <property type="match status" value="1"/>
</dbReference>
<evidence type="ECO:0000313" key="2">
    <source>
        <dbReference type="Proteomes" id="UP001162131"/>
    </source>
</evidence>
<dbReference type="AlphaFoldDB" id="A0AAU9KBC7"/>
<dbReference type="GO" id="GO:0020037">
    <property type="term" value="F:heme binding"/>
    <property type="evidence" value="ECO:0007669"/>
    <property type="project" value="InterPro"/>
</dbReference>
<dbReference type="GO" id="GO:0019825">
    <property type="term" value="F:oxygen binding"/>
    <property type="evidence" value="ECO:0007669"/>
    <property type="project" value="InterPro"/>
</dbReference>
<name>A0AAU9KBC7_9CILI</name>
<sequence>MEETGIVIDSLGNTSIEIPTNATPTPQQKVNDYFTNRREFNSLPKLYNGQQFDPYRIFATYAKSNNFCVNIPITLIRLSTTGQPYSLQSNKYGAITSKLCTDTEFFNIINTKNDNESPIYCYKTLGNETIFLYSRESAESLWNSNNDTTARIQHFIQSRSKPSSIIRVHWRAGMKSKFFLISNRVKYSFKQREMTVKKPHPMALASIKKRSLTMGGKFRYTDMIFRTSKSINNPFKVNEALEKQKPKIEHFESQKFLMHPEFYGEKSICEESSVISVASNANNPIVNPREIDSVTVIEDTMKVADVEIMVNRVTKFLCENMYRNGELSEILLDFICDKDKKWVFLDCKEIILQQKMLPELKAVKRGDLAMKSMQRRSISYMELAKLKDSGRNFNLNIQINSIPDSQNKCPYLISSPQNNIKRPSRMSLTPSDMQKCPFNLNSPSSDSQKSPESDFFERWNIASQKIDHAVNLKPSSIARFADIEEQSIKAYQARHNPKSESICEIIDNNPIEEDKTEPEIPILIHNTSNSLWDDKYNDHINKCFTEVIDKIDEMNMNTELLKVKSRNLVQSYGGDVFWSQFISSLYRKITVCGPLTKFFKHYNLQTIFNGMFKLFNGCATLDFRRRIKTTHESMGITEKEFNMYTEIFESTLCEHGIKEEDRNIIMTQIRSMKWLICRGKNNGRLL</sequence>
<dbReference type="EMBL" id="CAJZBQ010000058">
    <property type="protein sequence ID" value="CAG9334570.1"/>
    <property type="molecule type" value="Genomic_DNA"/>
</dbReference>
<keyword evidence="2" id="KW-1185">Reference proteome</keyword>
<proteinExistence type="predicted"/>
<accession>A0AAU9KBC7</accession>
<reference evidence="1" key="1">
    <citation type="submission" date="2021-09" db="EMBL/GenBank/DDBJ databases">
        <authorList>
            <consortium name="AG Swart"/>
            <person name="Singh M."/>
            <person name="Singh A."/>
            <person name="Seah K."/>
            <person name="Emmerich C."/>
        </authorList>
    </citation>
    <scope>NUCLEOTIDE SEQUENCE</scope>
    <source>
        <strain evidence="1">ATCC30299</strain>
    </source>
</reference>
<comment type="caution">
    <text evidence="1">The sequence shown here is derived from an EMBL/GenBank/DDBJ whole genome shotgun (WGS) entry which is preliminary data.</text>
</comment>
<dbReference type="InterPro" id="IPR009050">
    <property type="entry name" value="Globin-like_sf"/>
</dbReference>
<dbReference type="Proteomes" id="UP001162131">
    <property type="component" value="Unassembled WGS sequence"/>
</dbReference>
<organism evidence="1 2">
    <name type="scientific">Blepharisma stoltei</name>
    <dbReference type="NCBI Taxonomy" id="1481888"/>
    <lineage>
        <taxon>Eukaryota</taxon>
        <taxon>Sar</taxon>
        <taxon>Alveolata</taxon>
        <taxon>Ciliophora</taxon>
        <taxon>Postciliodesmatophora</taxon>
        <taxon>Heterotrichea</taxon>
        <taxon>Heterotrichida</taxon>
        <taxon>Blepharismidae</taxon>
        <taxon>Blepharisma</taxon>
    </lineage>
</organism>
<dbReference type="Gene3D" id="1.10.490.10">
    <property type="entry name" value="Globins"/>
    <property type="match status" value="1"/>
</dbReference>
<evidence type="ECO:0000313" key="1">
    <source>
        <dbReference type="EMBL" id="CAG9334570.1"/>
    </source>
</evidence>
<protein>
    <submittedName>
        <fullName evidence="1">Uncharacterized protein</fullName>
    </submittedName>
</protein>